<accession>A0ABS6D5X9</accession>
<reference evidence="1 2" key="1">
    <citation type="submission" date="2021-06" db="EMBL/GenBank/DDBJ databases">
        <title>Faecalicatena sp. nov. isolated from porcine feces.</title>
        <authorList>
            <person name="Oh B.S."/>
            <person name="Lee J.H."/>
        </authorList>
    </citation>
    <scope>NUCLEOTIDE SEQUENCE [LARGE SCALE GENOMIC DNA]</scope>
    <source>
        <strain evidence="1 2">AGMB00832</strain>
    </source>
</reference>
<dbReference type="RefSeq" id="WP_216243010.1">
    <property type="nucleotide sequence ID" value="NZ_JABACJ020000014.1"/>
</dbReference>
<organism evidence="1 2">
    <name type="scientific">Faecalicatena faecalis</name>
    <dbReference type="NCBI Taxonomy" id="2726362"/>
    <lineage>
        <taxon>Bacteria</taxon>
        <taxon>Bacillati</taxon>
        <taxon>Bacillota</taxon>
        <taxon>Clostridia</taxon>
        <taxon>Lachnospirales</taxon>
        <taxon>Lachnospiraceae</taxon>
        <taxon>Faecalicatena</taxon>
    </lineage>
</organism>
<evidence type="ECO:0000313" key="1">
    <source>
        <dbReference type="EMBL" id="MBU3877003.1"/>
    </source>
</evidence>
<protein>
    <submittedName>
        <fullName evidence="1">Uncharacterized protein</fullName>
    </submittedName>
</protein>
<keyword evidence="2" id="KW-1185">Reference proteome</keyword>
<name>A0ABS6D5X9_9FIRM</name>
<dbReference type="EMBL" id="JABACJ020000014">
    <property type="protein sequence ID" value="MBU3877003.1"/>
    <property type="molecule type" value="Genomic_DNA"/>
</dbReference>
<proteinExistence type="predicted"/>
<gene>
    <name evidence="1" type="ORF">HGO97_014425</name>
</gene>
<sequence>MKYRQWKKNYKKRYGVNPPASNYWKNGAPKRCKNPDCKNCPFPPCKKGAKDNE</sequence>
<evidence type="ECO:0000313" key="2">
    <source>
        <dbReference type="Proteomes" id="UP000723714"/>
    </source>
</evidence>
<dbReference type="Proteomes" id="UP000723714">
    <property type="component" value="Unassembled WGS sequence"/>
</dbReference>
<comment type="caution">
    <text evidence="1">The sequence shown here is derived from an EMBL/GenBank/DDBJ whole genome shotgun (WGS) entry which is preliminary data.</text>
</comment>